<reference evidence="3" key="1">
    <citation type="journal article" date="2008" name="Nat. Genet.">
        <title>The Pristionchus pacificus genome provides a unique perspective on nematode lifestyle and parasitism.</title>
        <authorList>
            <person name="Dieterich C."/>
            <person name="Clifton S.W."/>
            <person name="Schuster L.N."/>
            <person name="Chinwalla A."/>
            <person name="Delehaunty K."/>
            <person name="Dinkelacker I."/>
            <person name="Fulton L."/>
            <person name="Fulton R."/>
            <person name="Godfrey J."/>
            <person name="Minx P."/>
            <person name="Mitreva M."/>
            <person name="Roeseler W."/>
            <person name="Tian H."/>
            <person name="Witte H."/>
            <person name="Yang S.P."/>
            <person name="Wilson R.K."/>
            <person name="Sommer R.J."/>
        </authorList>
    </citation>
    <scope>NUCLEOTIDE SEQUENCE [LARGE SCALE GENOMIC DNA]</scope>
    <source>
        <strain evidence="3">PS312</strain>
    </source>
</reference>
<feature type="compositionally biased region" description="Acidic residues" evidence="1">
    <location>
        <begin position="544"/>
        <end position="556"/>
    </location>
</feature>
<feature type="compositionally biased region" description="Basic and acidic residues" evidence="1">
    <location>
        <begin position="267"/>
        <end position="301"/>
    </location>
</feature>
<feature type="compositionally biased region" description="Low complexity" evidence="1">
    <location>
        <begin position="250"/>
        <end position="265"/>
    </location>
</feature>
<feature type="region of interest" description="Disordered" evidence="1">
    <location>
        <begin position="464"/>
        <end position="675"/>
    </location>
</feature>
<dbReference type="Proteomes" id="UP000005239">
    <property type="component" value="Unassembled WGS sequence"/>
</dbReference>
<evidence type="ECO:0000256" key="1">
    <source>
        <dbReference type="SAM" id="MobiDB-lite"/>
    </source>
</evidence>
<dbReference type="AlphaFoldDB" id="A0A2A6CIT5"/>
<feature type="region of interest" description="Disordered" evidence="1">
    <location>
        <begin position="1"/>
        <end position="34"/>
    </location>
</feature>
<evidence type="ECO:0000313" key="3">
    <source>
        <dbReference type="Proteomes" id="UP000005239"/>
    </source>
</evidence>
<feature type="region of interest" description="Disordered" evidence="1">
    <location>
        <begin position="248"/>
        <end position="443"/>
    </location>
</feature>
<evidence type="ECO:0000313" key="2">
    <source>
        <dbReference type="EnsemblMetazoa" id="PPA38083.1"/>
    </source>
</evidence>
<feature type="region of interest" description="Disordered" evidence="1">
    <location>
        <begin position="74"/>
        <end position="176"/>
    </location>
</feature>
<accession>A0A2A6CIT5</accession>
<proteinExistence type="predicted"/>
<feature type="compositionally biased region" description="Basic and acidic residues" evidence="1">
    <location>
        <begin position="481"/>
        <end position="493"/>
    </location>
</feature>
<feature type="compositionally biased region" description="Polar residues" evidence="1">
    <location>
        <begin position="664"/>
        <end position="675"/>
    </location>
</feature>
<feature type="compositionally biased region" description="Basic and acidic residues" evidence="1">
    <location>
        <begin position="1"/>
        <end position="25"/>
    </location>
</feature>
<sequence>MYRPRLRDGSGHGWERDSIPDDRKSTTPLDARTNESPIVLKPGVNLRVSTLTPSIFELPASFFSADALAKAAPYRKLKDGPKLTPLDALKSQKERKRKKDREAEVKNVESPTPRVSHLSFMPALHRESPIGIKTPSQQFVPSSNGSRQAARAQGGTDRSSPAVVTSSAAPARSSTSIISFKPADASLLPTVAKPSISLKPADASPQPPVVTWGVVSKPKPIVKSRFPADTEKFREIIKLRIVTKDGETKSVPFSSSSLYPSCPRHSAPKEEELTNGRDGGREGMAVKKEEEDGRKEEKRSALESLVSRIRVDADSAASQSPSPTPSACSSQASHADSEMDGEARRNRRKSREPVKMISEEESPPLLQQQPPPRRGGRRKKGGRKPPPPKRRKVVDEEREEERKETEDEEVEVKQEVLDEEPEGEQRYASYYDGDDPRLPPRLIVDGQEPGVVLEWDEEEIIILRAGEEPEQRPPRLQRKPAPTEEYREIKEESAPIEEEWAPIEEESAPIEEQTVPMDSSLAEEEDDVMNMSAAISLDAATPSSDEDLLASPDPDDDARKESSTQPSSASPTPTTTPSPVLVSPSSDLPEAPAEIPESVAAEKKAKKKYKKRGSTESTSSVDGAAAGRTKRVVKTRARYSPTPEEAVPSTSRFYPQMGGMETNGIISHQIAPNTA</sequence>
<reference evidence="2" key="2">
    <citation type="submission" date="2022-06" db="UniProtKB">
        <authorList>
            <consortium name="EnsemblMetazoa"/>
        </authorList>
    </citation>
    <scope>IDENTIFICATION</scope>
    <source>
        <strain evidence="2">PS312</strain>
    </source>
</reference>
<feature type="compositionally biased region" description="Low complexity" evidence="1">
    <location>
        <begin position="314"/>
        <end position="333"/>
    </location>
</feature>
<accession>A0A8R1UT02</accession>
<feature type="compositionally biased region" description="Low complexity" evidence="1">
    <location>
        <begin position="158"/>
        <end position="176"/>
    </location>
</feature>
<feature type="compositionally biased region" description="Basic residues" evidence="1">
    <location>
        <begin position="628"/>
        <end position="637"/>
    </location>
</feature>
<gene>
    <name evidence="2" type="primary">WBGene00276452</name>
</gene>
<feature type="compositionally biased region" description="Basic residues" evidence="1">
    <location>
        <begin position="374"/>
        <end position="392"/>
    </location>
</feature>
<feature type="compositionally biased region" description="Polar residues" evidence="1">
    <location>
        <begin position="134"/>
        <end position="147"/>
    </location>
</feature>
<protein>
    <submittedName>
        <fullName evidence="2">Uncharacterized protein</fullName>
    </submittedName>
</protein>
<feature type="compositionally biased region" description="Basic and acidic residues" evidence="1">
    <location>
        <begin position="400"/>
        <end position="416"/>
    </location>
</feature>
<name>A0A2A6CIT5_PRIPA</name>
<dbReference type="EnsemblMetazoa" id="PPA38083.1">
    <property type="protein sequence ID" value="PPA38083.1"/>
    <property type="gene ID" value="WBGene00276452"/>
</dbReference>
<feature type="compositionally biased region" description="Low complexity" evidence="1">
    <location>
        <begin position="563"/>
        <end position="586"/>
    </location>
</feature>
<feature type="compositionally biased region" description="Acidic residues" evidence="1">
    <location>
        <begin position="494"/>
        <end position="509"/>
    </location>
</feature>
<keyword evidence="3" id="KW-1185">Reference proteome</keyword>
<organism evidence="2 3">
    <name type="scientific">Pristionchus pacificus</name>
    <name type="common">Parasitic nematode worm</name>
    <dbReference type="NCBI Taxonomy" id="54126"/>
    <lineage>
        <taxon>Eukaryota</taxon>
        <taxon>Metazoa</taxon>
        <taxon>Ecdysozoa</taxon>
        <taxon>Nematoda</taxon>
        <taxon>Chromadorea</taxon>
        <taxon>Rhabditida</taxon>
        <taxon>Rhabditina</taxon>
        <taxon>Diplogasteromorpha</taxon>
        <taxon>Diplogasteroidea</taxon>
        <taxon>Neodiplogasteridae</taxon>
        <taxon>Pristionchus</taxon>
    </lineage>
</organism>
<feature type="compositionally biased region" description="Basic and acidic residues" evidence="1">
    <location>
        <begin position="335"/>
        <end position="344"/>
    </location>
</feature>